<dbReference type="PANTHER" id="PTHR33273">
    <property type="entry name" value="DOMAIN-CONTAINING PROTEIN, PUTATIVE-RELATED"/>
    <property type="match status" value="1"/>
</dbReference>
<feature type="compositionally biased region" description="Polar residues" evidence="2">
    <location>
        <begin position="12"/>
        <end position="30"/>
    </location>
</feature>
<feature type="region of interest" description="Disordered" evidence="2">
    <location>
        <begin position="1"/>
        <end position="51"/>
    </location>
</feature>
<dbReference type="OrthoDB" id="6338095at2759"/>
<dbReference type="InterPro" id="IPR005135">
    <property type="entry name" value="Endo/exonuclease/phosphatase"/>
</dbReference>
<evidence type="ECO:0000313" key="5">
    <source>
        <dbReference type="Proteomes" id="UP000076858"/>
    </source>
</evidence>
<sequence length="529" mass="60438">MVGISDIKAEEVSSTNIRNRTSKLNRSSEAMKSMKENGCDSSGGGPAHIKRGGATLHELEDHQQPVEEPPNLDNQTSLVERLMLEDNSSTHSNPTDLYEMTIHHQPVQHRTPRQHQLHPKPPHHVVPIAQHKKHEQSREAPKQWGKNIEESINGILKRLDQLTGDHDTNDGGKKNALVVPQIRAGQINHHRDMTSERLQHNKEKERMTKRIEELEKIVERLTNENRQWKTRLEDLVAENRHLQLVKYPADELKSRSSVLMTDIKGRPSVVLADPTVKRNDAAWMSLWNVLPHVGGPNSIETNTFQPPHPEILLRCLQINLQHKKKAMERTKRLLVDRNIDIALIQEPYALGTGAPELYGVPAGYTAFHNLTEHHTSGAAVIAKNTLRAKMCTYSRNDIAGIQLRSGNKTYHFYSVFCRPSSLNLSSTLLPLLEQAPPTLVIGMDASAKHPKWNNGMVYRKIDQRGRELERLLDQYDMHLASPPLYKLKYIPENYTFIDVTLGGENIQFHDWKFWEDSLSDHPYVFFQVE</sequence>
<evidence type="ECO:0000259" key="3">
    <source>
        <dbReference type="Pfam" id="PF14529"/>
    </source>
</evidence>
<dbReference type="GO" id="GO:0003824">
    <property type="term" value="F:catalytic activity"/>
    <property type="evidence" value="ECO:0007669"/>
    <property type="project" value="InterPro"/>
</dbReference>
<dbReference type="STRING" id="35525.A0A164KRU6"/>
<evidence type="ECO:0000256" key="1">
    <source>
        <dbReference type="SAM" id="Coils"/>
    </source>
</evidence>
<protein>
    <recommendedName>
        <fullName evidence="3">Endonuclease/exonuclease/phosphatase domain-containing protein</fullName>
    </recommendedName>
</protein>
<comment type="caution">
    <text evidence="4">The sequence shown here is derived from an EMBL/GenBank/DDBJ whole genome shotgun (WGS) entry which is preliminary data.</text>
</comment>
<dbReference type="InterPro" id="IPR036691">
    <property type="entry name" value="Endo/exonu/phosph_ase_sf"/>
</dbReference>
<dbReference type="SUPFAM" id="SSF56219">
    <property type="entry name" value="DNase I-like"/>
    <property type="match status" value="1"/>
</dbReference>
<keyword evidence="1" id="KW-0175">Coiled coil</keyword>
<dbReference type="AlphaFoldDB" id="A0A164KRU6"/>
<dbReference type="PANTHER" id="PTHR33273:SF2">
    <property type="entry name" value="ENDONUCLEASE_EXONUCLEASE_PHOSPHATASE DOMAIN-CONTAINING PROTEIN"/>
    <property type="match status" value="1"/>
</dbReference>
<reference evidence="4 5" key="1">
    <citation type="submission" date="2016-03" db="EMBL/GenBank/DDBJ databases">
        <title>EvidentialGene: Evidence-directed Construction of Genes on Genomes.</title>
        <authorList>
            <person name="Gilbert D.G."/>
            <person name="Choi J.-H."/>
            <person name="Mockaitis K."/>
            <person name="Colbourne J."/>
            <person name="Pfrender M."/>
        </authorList>
    </citation>
    <scope>NUCLEOTIDE SEQUENCE [LARGE SCALE GENOMIC DNA]</scope>
    <source>
        <strain evidence="4 5">Xinb3</strain>
        <tissue evidence="4">Complete organism</tissue>
    </source>
</reference>
<proteinExistence type="predicted"/>
<dbReference type="Pfam" id="PF14529">
    <property type="entry name" value="Exo_endo_phos_2"/>
    <property type="match status" value="1"/>
</dbReference>
<feature type="coiled-coil region" evidence="1">
    <location>
        <begin position="197"/>
        <end position="238"/>
    </location>
</feature>
<dbReference type="EMBL" id="LRGB01003257">
    <property type="protein sequence ID" value="KZS03484.1"/>
    <property type="molecule type" value="Genomic_DNA"/>
</dbReference>
<keyword evidence="5" id="KW-1185">Reference proteome</keyword>
<name>A0A164KRU6_9CRUS</name>
<evidence type="ECO:0000256" key="2">
    <source>
        <dbReference type="SAM" id="MobiDB-lite"/>
    </source>
</evidence>
<organism evidence="4 5">
    <name type="scientific">Daphnia magna</name>
    <dbReference type="NCBI Taxonomy" id="35525"/>
    <lineage>
        <taxon>Eukaryota</taxon>
        <taxon>Metazoa</taxon>
        <taxon>Ecdysozoa</taxon>
        <taxon>Arthropoda</taxon>
        <taxon>Crustacea</taxon>
        <taxon>Branchiopoda</taxon>
        <taxon>Diplostraca</taxon>
        <taxon>Cladocera</taxon>
        <taxon>Anomopoda</taxon>
        <taxon>Daphniidae</taxon>
        <taxon>Daphnia</taxon>
    </lineage>
</organism>
<dbReference type="Proteomes" id="UP000076858">
    <property type="component" value="Unassembled WGS sequence"/>
</dbReference>
<evidence type="ECO:0000313" key="4">
    <source>
        <dbReference type="EMBL" id="KZS03484.1"/>
    </source>
</evidence>
<accession>A0A164KRU6</accession>
<gene>
    <name evidence="4" type="ORF">APZ42_033674</name>
</gene>
<feature type="domain" description="Endonuclease/exonuclease/phosphatase" evidence="3">
    <location>
        <begin position="411"/>
        <end position="525"/>
    </location>
</feature>
<dbReference type="Gene3D" id="3.60.10.10">
    <property type="entry name" value="Endonuclease/exonuclease/phosphatase"/>
    <property type="match status" value="1"/>
</dbReference>